<dbReference type="PANTHER" id="PTHR43033:SF1">
    <property type="entry name" value="TRNA(ILE)-LYSIDINE SYNTHASE-RELATED"/>
    <property type="match status" value="1"/>
</dbReference>
<evidence type="ECO:0000256" key="6">
    <source>
        <dbReference type="ARBA" id="ARBA00022840"/>
    </source>
</evidence>
<dbReference type="EMBL" id="AP018586">
    <property type="protein sequence ID" value="BBD93439.1"/>
    <property type="molecule type" value="Genomic_DNA"/>
</dbReference>
<dbReference type="HAMAP" id="MF_01161">
    <property type="entry name" value="tRNA_Ile_lys_synt"/>
    <property type="match status" value="1"/>
</dbReference>
<keyword evidence="5" id="KW-0547">Nucleotide-binding</keyword>
<dbReference type="RefSeq" id="WP_002445690.1">
    <property type="nucleotide sequence ID" value="NZ_AP018585.1"/>
</dbReference>
<gene>
    <name evidence="8" type="primary">tilS</name>
    <name evidence="10" type="ORF">JMUB590_2398</name>
</gene>
<dbReference type="SUPFAM" id="SSF52402">
    <property type="entry name" value="Adenine nucleotide alpha hydrolases-like"/>
    <property type="match status" value="1"/>
</dbReference>
<name>A0ABN5W622_9STAP</name>
<dbReference type="InterPro" id="IPR012796">
    <property type="entry name" value="Lysidine-tRNA-synth_C"/>
</dbReference>
<protein>
    <recommendedName>
        <fullName evidence="8">tRNA(Ile)-lysidine synthase</fullName>
        <ecNumber evidence="8">6.3.4.19</ecNumber>
    </recommendedName>
    <alternativeName>
        <fullName evidence="8">tRNA(Ile)-2-lysyl-cytidine synthase</fullName>
    </alternativeName>
    <alternativeName>
        <fullName evidence="8">tRNA(Ile)-lysidine synthetase</fullName>
    </alternativeName>
</protein>
<dbReference type="PANTHER" id="PTHR43033">
    <property type="entry name" value="TRNA(ILE)-LYSIDINE SYNTHASE-RELATED"/>
    <property type="match status" value="1"/>
</dbReference>
<dbReference type="Pfam" id="PF11734">
    <property type="entry name" value="TilS_C"/>
    <property type="match status" value="1"/>
</dbReference>
<comment type="function">
    <text evidence="8">Ligates lysine onto the cytidine present at position 34 of the AUA codon-specific tRNA(Ile) that contains the anticodon CAU, in an ATP-dependent manner. Cytidine is converted to lysidine, thus changing the amino acid specificity of the tRNA from methionine to isoleucine.</text>
</comment>
<comment type="similarity">
    <text evidence="8">Belongs to the tRNA(Ile)-lysidine synthase family.</text>
</comment>
<evidence type="ECO:0000256" key="2">
    <source>
        <dbReference type="ARBA" id="ARBA00022490"/>
    </source>
</evidence>
<comment type="caution">
    <text evidence="8">Lacks conserved residue(s) required for the propagation of feature annotation.</text>
</comment>
<dbReference type="InterPro" id="IPR012094">
    <property type="entry name" value="tRNA_Ile_lys_synt"/>
</dbReference>
<dbReference type="InterPro" id="IPR014729">
    <property type="entry name" value="Rossmann-like_a/b/a_fold"/>
</dbReference>
<dbReference type="GeneID" id="58052124"/>
<keyword evidence="4 8" id="KW-0819">tRNA processing</keyword>
<dbReference type="NCBIfam" id="TIGR02433">
    <property type="entry name" value="lysidine_TilS_C"/>
    <property type="match status" value="1"/>
</dbReference>
<feature type="domain" description="Lysidine-tRNA(Ile) synthetase C-terminal" evidence="9">
    <location>
        <begin position="359"/>
        <end position="424"/>
    </location>
</feature>
<evidence type="ECO:0000256" key="1">
    <source>
        <dbReference type="ARBA" id="ARBA00004496"/>
    </source>
</evidence>
<comment type="subcellular location">
    <subcellularLocation>
        <location evidence="1 8">Cytoplasm</location>
    </subcellularLocation>
</comment>
<evidence type="ECO:0000256" key="4">
    <source>
        <dbReference type="ARBA" id="ARBA00022694"/>
    </source>
</evidence>
<evidence type="ECO:0000256" key="5">
    <source>
        <dbReference type="ARBA" id="ARBA00022741"/>
    </source>
</evidence>
<evidence type="ECO:0000313" key="11">
    <source>
        <dbReference type="Proteomes" id="UP000274772"/>
    </source>
</evidence>
<comment type="catalytic activity">
    <reaction evidence="7 8">
        <text>cytidine(34) in tRNA(Ile2) + L-lysine + ATP = lysidine(34) in tRNA(Ile2) + AMP + diphosphate + H(+)</text>
        <dbReference type="Rhea" id="RHEA:43744"/>
        <dbReference type="Rhea" id="RHEA-COMP:10625"/>
        <dbReference type="Rhea" id="RHEA-COMP:10670"/>
        <dbReference type="ChEBI" id="CHEBI:15378"/>
        <dbReference type="ChEBI" id="CHEBI:30616"/>
        <dbReference type="ChEBI" id="CHEBI:32551"/>
        <dbReference type="ChEBI" id="CHEBI:33019"/>
        <dbReference type="ChEBI" id="CHEBI:82748"/>
        <dbReference type="ChEBI" id="CHEBI:83665"/>
        <dbReference type="ChEBI" id="CHEBI:456215"/>
        <dbReference type="EC" id="6.3.4.19"/>
    </reaction>
</comment>
<dbReference type="CDD" id="cd01992">
    <property type="entry name" value="TilS_N"/>
    <property type="match status" value="1"/>
</dbReference>
<dbReference type="EC" id="6.3.4.19" evidence="8"/>
<keyword evidence="2 8" id="KW-0963">Cytoplasm</keyword>
<evidence type="ECO:0000256" key="8">
    <source>
        <dbReference type="HAMAP-Rule" id="MF_01161"/>
    </source>
</evidence>
<dbReference type="Proteomes" id="UP000274772">
    <property type="component" value="Chromosome"/>
</dbReference>
<evidence type="ECO:0000259" key="9">
    <source>
        <dbReference type="SMART" id="SM00977"/>
    </source>
</evidence>
<sequence>MELNTEGWSKDAHLVVAVSTGVDSMSLLHSLLHDYHNTYRKLTCVHVNHGLRHQSVEEEQFLKDYCRAHHIELYVKHLDLSQIVEKGNSIQHEARQRRYDWFGEIIQKIDADALLTAHHLDDQLETIFYRLLSGRSTRSALGMSLISNYKHYRVCRPLLEVSKEDILAYQHSNTIPYFEDDSNQDTKYVRNDIRQRILPTINRNPFLDTHHLLRLKDWHDNELQLLNEYAQHFITHFVFENKDEMGYSFSREAFNTLNSNVKTIVMDQLFENLKLHFAIPQKTYDEWFQQFQNNKSQFNIDVTEKWIIQIAYDTLIIMAKSVDRENSITSITIEQPGTYRFNGYKIDINQHLPETSYPLKIRVRRHGDVFKLNGKKGHKKVSRLFIDQKIIADERERIPVVVDNSNEILAIGCLYVHERFKDLIMITDNGDE</sequence>
<keyword evidence="11" id="KW-1185">Reference proteome</keyword>
<dbReference type="NCBIfam" id="TIGR02432">
    <property type="entry name" value="lysidine_TilS_N"/>
    <property type="match status" value="1"/>
</dbReference>
<dbReference type="InterPro" id="IPR011063">
    <property type="entry name" value="TilS/TtcA_N"/>
</dbReference>
<accession>A0ABN5W622</accession>
<evidence type="ECO:0000256" key="7">
    <source>
        <dbReference type="ARBA" id="ARBA00048539"/>
    </source>
</evidence>
<reference evidence="10 11" key="1">
    <citation type="submission" date="2018-05" db="EMBL/GenBank/DDBJ databases">
        <title>Complete genome sequencing of three human clinical isolates of Staphylococcus caprae reveals virulence factors similar to those of S. epidermidis and S. capitis.</title>
        <authorList>
            <person name="Watanabe S."/>
            <person name="Cui L."/>
        </authorList>
    </citation>
    <scope>NUCLEOTIDE SEQUENCE [LARGE SCALE GENOMIC DNA]</scope>
    <source>
        <strain evidence="10 11">JMUB590</strain>
    </source>
</reference>
<dbReference type="Pfam" id="PF01171">
    <property type="entry name" value="ATP_bind_3"/>
    <property type="match status" value="1"/>
</dbReference>
<proteinExistence type="inferred from homology"/>
<dbReference type="SMART" id="SM00977">
    <property type="entry name" value="TilS_C"/>
    <property type="match status" value="1"/>
</dbReference>
<keyword evidence="3 8" id="KW-0436">Ligase</keyword>
<evidence type="ECO:0000313" key="10">
    <source>
        <dbReference type="EMBL" id="BBD93439.1"/>
    </source>
</evidence>
<dbReference type="SUPFAM" id="SSF56037">
    <property type="entry name" value="PheT/TilS domain"/>
    <property type="match status" value="1"/>
</dbReference>
<keyword evidence="6" id="KW-0067">ATP-binding</keyword>
<dbReference type="InterPro" id="IPR012795">
    <property type="entry name" value="tRNA_Ile_lys_synt_N"/>
</dbReference>
<dbReference type="Gene3D" id="3.40.50.620">
    <property type="entry name" value="HUPs"/>
    <property type="match status" value="1"/>
</dbReference>
<evidence type="ECO:0000256" key="3">
    <source>
        <dbReference type="ARBA" id="ARBA00022598"/>
    </source>
</evidence>
<organism evidence="10 11">
    <name type="scientific">Staphylococcus caprae</name>
    <dbReference type="NCBI Taxonomy" id="29380"/>
    <lineage>
        <taxon>Bacteria</taxon>
        <taxon>Bacillati</taxon>
        <taxon>Bacillota</taxon>
        <taxon>Bacilli</taxon>
        <taxon>Bacillales</taxon>
        <taxon>Staphylococcaceae</taxon>
        <taxon>Staphylococcus</taxon>
    </lineage>
</organism>